<name>S7ZVR8_PENO1</name>
<dbReference type="HOGENOM" id="CLU_1661388_0_0_1"/>
<accession>S7ZVR8</accession>
<reference evidence="1 2" key="1">
    <citation type="journal article" date="2013" name="PLoS ONE">
        <title>Genomic and secretomic analyses reveal unique features of the lignocellulolytic enzyme system of Penicillium decumbens.</title>
        <authorList>
            <person name="Liu G."/>
            <person name="Zhang L."/>
            <person name="Wei X."/>
            <person name="Zou G."/>
            <person name="Qin Y."/>
            <person name="Ma L."/>
            <person name="Li J."/>
            <person name="Zheng H."/>
            <person name="Wang S."/>
            <person name="Wang C."/>
            <person name="Xun L."/>
            <person name="Zhao G.-P."/>
            <person name="Zhou Z."/>
            <person name="Qu Y."/>
        </authorList>
    </citation>
    <scope>NUCLEOTIDE SEQUENCE [LARGE SCALE GENOMIC DNA]</scope>
    <source>
        <strain evidence="2">114-2 / CGMCC 5302</strain>
    </source>
</reference>
<protein>
    <submittedName>
        <fullName evidence="1">Uncharacterized protein</fullName>
    </submittedName>
</protein>
<evidence type="ECO:0000313" key="2">
    <source>
        <dbReference type="Proteomes" id="UP000019376"/>
    </source>
</evidence>
<dbReference type="Proteomes" id="UP000019376">
    <property type="component" value="Unassembled WGS sequence"/>
</dbReference>
<dbReference type="EMBL" id="KB644415">
    <property type="protein sequence ID" value="EPS34529.1"/>
    <property type="molecule type" value="Genomic_DNA"/>
</dbReference>
<gene>
    <name evidence="1" type="ORF">PDE_09493</name>
</gene>
<evidence type="ECO:0000313" key="1">
    <source>
        <dbReference type="EMBL" id="EPS34529.1"/>
    </source>
</evidence>
<dbReference type="AlphaFoldDB" id="S7ZVR8"/>
<organism evidence="1 2">
    <name type="scientific">Penicillium oxalicum (strain 114-2 / CGMCC 5302)</name>
    <name type="common">Penicillium decumbens</name>
    <dbReference type="NCBI Taxonomy" id="933388"/>
    <lineage>
        <taxon>Eukaryota</taxon>
        <taxon>Fungi</taxon>
        <taxon>Dikarya</taxon>
        <taxon>Ascomycota</taxon>
        <taxon>Pezizomycotina</taxon>
        <taxon>Eurotiomycetes</taxon>
        <taxon>Eurotiomycetidae</taxon>
        <taxon>Eurotiales</taxon>
        <taxon>Aspergillaceae</taxon>
        <taxon>Penicillium</taxon>
    </lineage>
</organism>
<keyword evidence="2" id="KW-1185">Reference proteome</keyword>
<sequence length="159" mass="17516">MDPPVGQTLFDRPLRGVQQFGFDTRSAEAAINNVASPVRRRSTSGEIPSDTTGVADALEYDFEPIEYTDGLDSSHCIFTENQTGGSHQRTSWSGPKLELRGRTLSIASLVNWSGYKRGKHRIACEAELQVTERRVDPCIIEIHTDFQLFAAGVTIASCI</sequence>
<proteinExistence type="predicted"/>